<dbReference type="Gene3D" id="3.40.50.300">
    <property type="entry name" value="P-loop containing nucleotide triphosphate hydrolases"/>
    <property type="match status" value="1"/>
</dbReference>
<evidence type="ECO:0008006" key="2">
    <source>
        <dbReference type="Google" id="ProtNLM"/>
    </source>
</evidence>
<dbReference type="AlphaFoldDB" id="A0A7V6CD49"/>
<reference evidence="1" key="1">
    <citation type="journal article" date="2020" name="mSystems">
        <title>Genome- and Community-Level Interaction Insights into Carbon Utilization and Element Cycling Functions of Hydrothermarchaeota in Hydrothermal Sediment.</title>
        <authorList>
            <person name="Zhou Z."/>
            <person name="Liu Y."/>
            <person name="Xu W."/>
            <person name="Pan J."/>
            <person name="Luo Z.H."/>
            <person name="Li M."/>
        </authorList>
    </citation>
    <scope>NUCLEOTIDE SEQUENCE [LARGE SCALE GENOMIC DNA]</scope>
    <source>
        <strain evidence="1">SpSt-106</strain>
    </source>
</reference>
<name>A0A7V6CD49_9BACT</name>
<protein>
    <recommendedName>
        <fullName evidence="2">Sulfotransferase domain-containing protein</fullName>
    </recommendedName>
</protein>
<evidence type="ECO:0000313" key="1">
    <source>
        <dbReference type="EMBL" id="HHQ15396.1"/>
    </source>
</evidence>
<proteinExistence type="predicted"/>
<accession>A0A7V6CD49</accession>
<dbReference type="InterPro" id="IPR027417">
    <property type="entry name" value="P-loop_NTPase"/>
</dbReference>
<organism evidence="1">
    <name type="scientific">Thermodesulfobacterium geofontis</name>
    <dbReference type="NCBI Taxonomy" id="1295609"/>
    <lineage>
        <taxon>Bacteria</taxon>
        <taxon>Pseudomonadati</taxon>
        <taxon>Thermodesulfobacteriota</taxon>
        <taxon>Thermodesulfobacteria</taxon>
        <taxon>Thermodesulfobacteriales</taxon>
        <taxon>Thermodesulfobacteriaceae</taxon>
        <taxon>Thermodesulfobacterium</taxon>
    </lineage>
</organism>
<dbReference type="SUPFAM" id="SSF52540">
    <property type="entry name" value="P-loop containing nucleoside triphosphate hydrolases"/>
    <property type="match status" value="1"/>
</dbReference>
<dbReference type="EMBL" id="DRWR01000019">
    <property type="protein sequence ID" value="HHQ15396.1"/>
    <property type="molecule type" value="Genomic_DNA"/>
</dbReference>
<sequence>MKKIAIIHIGAPKTGTTSIQIFCYKNRRILLNKYGIYYPEHKQLIRPESGYGHHYLAFHLFKDDPICSRITPEYIDLDNTFEYLKEGIRNRKHKILLLSCERLINSILSNRFDKFLSILKETYDSINIILFIRKQDDIILSMYGTRILMGLYQSLDDFIQESLNRFDFYSLIKKYENKGIKVNLCVYKKEENSVQNFLDIVSKIIEKKIIIGDTMVYENKSLPWFVIQIMADLLKEKLPKENFLALRNLGYLLIKNQNIPANYKYLAPPSLRQKILKAFENSNRKLSSEYLGLVNKLWYEENEDQLTDEDWEKEYKNRAIMHLCNSILGGK</sequence>
<comment type="caution">
    <text evidence="1">The sequence shown here is derived from an EMBL/GenBank/DDBJ whole genome shotgun (WGS) entry which is preliminary data.</text>
</comment>
<gene>
    <name evidence="1" type="ORF">ENM15_01025</name>
</gene>